<name>A0A344UVE1_9ACTN</name>
<protein>
    <recommendedName>
        <fullName evidence="4">Prepilin type IV endopeptidase peptidase domain-containing protein</fullName>
    </recommendedName>
</protein>
<keyword evidence="1" id="KW-0812">Transmembrane</keyword>
<reference evidence="2 3" key="1">
    <citation type="submission" date="2017-12" db="EMBL/GenBank/DDBJ databases">
        <title>The whole genome sequence of the Acidipropionibacterium virtanenii sp. nov. type strain JS278.</title>
        <authorList>
            <person name="Laine P."/>
            <person name="Deptula P."/>
            <person name="Varmanen P."/>
            <person name="Auvinen P."/>
        </authorList>
    </citation>
    <scope>NUCLEOTIDE SEQUENCE [LARGE SCALE GENOMIC DNA]</scope>
    <source>
        <strain evidence="2 3">JS278</strain>
    </source>
</reference>
<keyword evidence="3" id="KW-1185">Reference proteome</keyword>
<feature type="transmembrane region" description="Helical" evidence="1">
    <location>
        <begin position="205"/>
        <end position="223"/>
    </location>
</feature>
<dbReference type="KEGG" id="acij:JS278_02087"/>
<keyword evidence="1" id="KW-0472">Membrane</keyword>
<proteinExistence type="predicted"/>
<evidence type="ECO:0008006" key="4">
    <source>
        <dbReference type="Google" id="ProtNLM"/>
    </source>
</evidence>
<keyword evidence="1" id="KW-1133">Transmembrane helix</keyword>
<accession>A0A344UVE1</accession>
<dbReference type="EMBL" id="CP025198">
    <property type="protein sequence ID" value="AXE39239.1"/>
    <property type="molecule type" value="Genomic_DNA"/>
</dbReference>
<evidence type="ECO:0000256" key="1">
    <source>
        <dbReference type="SAM" id="Phobius"/>
    </source>
</evidence>
<evidence type="ECO:0000313" key="3">
    <source>
        <dbReference type="Proteomes" id="UP000251995"/>
    </source>
</evidence>
<sequence length="225" mass="23213">MLIGAAASTALALSHLLVIVPMLPEPDEEEVGSEVLALKPRYRSLVTARRTATLALIAALCGGMSAMSPAWGRGLWWVWAGSALTLIAVDQATTFLPRRLWAWCLIESLLALAGGAAVVGLPASVLAATAALAVAATVPFWLMWRLGGGLGFGDVRLAGTMGLTGAALGTTGWALALFAAAVAGALLAIGITIVRRFRPSPWGPVFAYGPALWVGPWAALAIFSL</sequence>
<gene>
    <name evidence="2" type="ORF">JS278_02087</name>
</gene>
<feature type="transmembrane region" description="Helical" evidence="1">
    <location>
        <begin position="173"/>
        <end position="193"/>
    </location>
</feature>
<dbReference type="AlphaFoldDB" id="A0A344UVE1"/>
<evidence type="ECO:0000313" key="2">
    <source>
        <dbReference type="EMBL" id="AXE39239.1"/>
    </source>
</evidence>
<feature type="transmembrane region" description="Helical" evidence="1">
    <location>
        <begin position="77"/>
        <end position="97"/>
    </location>
</feature>
<feature type="transmembrane region" description="Helical" evidence="1">
    <location>
        <begin position="51"/>
        <end position="71"/>
    </location>
</feature>
<dbReference type="Proteomes" id="UP000251995">
    <property type="component" value="Chromosome"/>
</dbReference>
<organism evidence="2 3">
    <name type="scientific">Acidipropionibacterium virtanenii</name>
    <dbReference type="NCBI Taxonomy" id="2057246"/>
    <lineage>
        <taxon>Bacteria</taxon>
        <taxon>Bacillati</taxon>
        <taxon>Actinomycetota</taxon>
        <taxon>Actinomycetes</taxon>
        <taxon>Propionibacteriales</taxon>
        <taxon>Propionibacteriaceae</taxon>
        <taxon>Acidipropionibacterium</taxon>
    </lineage>
</organism>
<feature type="transmembrane region" description="Helical" evidence="1">
    <location>
        <begin position="109"/>
        <end position="142"/>
    </location>
</feature>